<dbReference type="EMBL" id="JBBWWR010000003">
    <property type="protein sequence ID" value="KAK8969078.1"/>
    <property type="molecule type" value="Genomic_DNA"/>
</dbReference>
<gene>
    <name evidence="1" type="ORF">KSP40_PGU012990</name>
</gene>
<evidence type="ECO:0000313" key="2">
    <source>
        <dbReference type="Proteomes" id="UP001412067"/>
    </source>
</evidence>
<name>A0ABR2MYS1_9ASPA</name>
<proteinExistence type="predicted"/>
<evidence type="ECO:0000313" key="1">
    <source>
        <dbReference type="EMBL" id="KAK8969078.1"/>
    </source>
</evidence>
<protein>
    <submittedName>
        <fullName evidence="1">Uncharacterized protein</fullName>
    </submittedName>
</protein>
<reference evidence="1 2" key="1">
    <citation type="journal article" date="2022" name="Nat. Plants">
        <title>Genomes of leafy and leafless Platanthera orchids illuminate the evolution of mycoheterotrophy.</title>
        <authorList>
            <person name="Li M.H."/>
            <person name="Liu K.W."/>
            <person name="Li Z."/>
            <person name="Lu H.C."/>
            <person name="Ye Q.L."/>
            <person name="Zhang D."/>
            <person name="Wang J.Y."/>
            <person name="Li Y.F."/>
            <person name="Zhong Z.M."/>
            <person name="Liu X."/>
            <person name="Yu X."/>
            <person name="Liu D.K."/>
            <person name="Tu X.D."/>
            <person name="Liu B."/>
            <person name="Hao Y."/>
            <person name="Liao X.Y."/>
            <person name="Jiang Y.T."/>
            <person name="Sun W.H."/>
            <person name="Chen J."/>
            <person name="Chen Y.Q."/>
            <person name="Ai Y."/>
            <person name="Zhai J.W."/>
            <person name="Wu S.S."/>
            <person name="Zhou Z."/>
            <person name="Hsiao Y.Y."/>
            <person name="Wu W.L."/>
            <person name="Chen Y.Y."/>
            <person name="Lin Y.F."/>
            <person name="Hsu J.L."/>
            <person name="Li C.Y."/>
            <person name="Wang Z.W."/>
            <person name="Zhao X."/>
            <person name="Zhong W.Y."/>
            <person name="Ma X.K."/>
            <person name="Ma L."/>
            <person name="Huang J."/>
            <person name="Chen G.Z."/>
            <person name="Huang M.Z."/>
            <person name="Huang L."/>
            <person name="Peng D.H."/>
            <person name="Luo Y.B."/>
            <person name="Zou S.Q."/>
            <person name="Chen S.P."/>
            <person name="Lan S."/>
            <person name="Tsai W.C."/>
            <person name="Van de Peer Y."/>
            <person name="Liu Z.J."/>
        </authorList>
    </citation>
    <scope>NUCLEOTIDE SEQUENCE [LARGE SCALE GENOMIC DNA]</scope>
    <source>
        <strain evidence="1">Lor288</strain>
    </source>
</reference>
<keyword evidence="2" id="KW-1185">Reference proteome</keyword>
<accession>A0ABR2MYS1</accession>
<comment type="caution">
    <text evidence="1">The sequence shown here is derived from an EMBL/GenBank/DDBJ whole genome shotgun (WGS) entry which is preliminary data.</text>
</comment>
<dbReference type="Proteomes" id="UP001412067">
    <property type="component" value="Unassembled WGS sequence"/>
</dbReference>
<sequence length="52" mass="5851">MLLDDLRDLFEIGFPIPTMRGSDRYFEILWCVDFSVHSTGSGTPHGIGCLFS</sequence>
<organism evidence="1 2">
    <name type="scientific">Platanthera guangdongensis</name>
    <dbReference type="NCBI Taxonomy" id="2320717"/>
    <lineage>
        <taxon>Eukaryota</taxon>
        <taxon>Viridiplantae</taxon>
        <taxon>Streptophyta</taxon>
        <taxon>Embryophyta</taxon>
        <taxon>Tracheophyta</taxon>
        <taxon>Spermatophyta</taxon>
        <taxon>Magnoliopsida</taxon>
        <taxon>Liliopsida</taxon>
        <taxon>Asparagales</taxon>
        <taxon>Orchidaceae</taxon>
        <taxon>Orchidoideae</taxon>
        <taxon>Orchideae</taxon>
        <taxon>Orchidinae</taxon>
        <taxon>Platanthera</taxon>
    </lineage>
</organism>